<gene>
    <name evidence="1" type="ORF">RM533_02065</name>
</gene>
<name>A0ABU2ZF34_9SPHN</name>
<organism evidence="1 2">
    <name type="scientific">Croceicoccus esteveae</name>
    <dbReference type="NCBI Taxonomy" id="3075597"/>
    <lineage>
        <taxon>Bacteria</taxon>
        <taxon>Pseudomonadati</taxon>
        <taxon>Pseudomonadota</taxon>
        <taxon>Alphaproteobacteria</taxon>
        <taxon>Sphingomonadales</taxon>
        <taxon>Erythrobacteraceae</taxon>
        <taxon>Croceicoccus</taxon>
    </lineage>
</organism>
<dbReference type="Proteomes" id="UP001259803">
    <property type="component" value="Unassembled WGS sequence"/>
</dbReference>
<evidence type="ECO:0000313" key="2">
    <source>
        <dbReference type="Proteomes" id="UP001259803"/>
    </source>
</evidence>
<dbReference type="RefSeq" id="WP_311339713.1">
    <property type="nucleotide sequence ID" value="NZ_JAVRHS010000001.1"/>
</dbReference>
<dbReference type="EMBL" id="JAVRHS010000001">
    <property type="protein sequence ID" value="MDT0574966.1"/>
    <property type="molecule type" value="Genomic_DNA"/>
</dbReference>
<protein>
    <submittedName>
        <fullName evidence="1">Uncharacterized protein</fullName>
    </submittedName>
</protein>
<sequence length="171" mass="18947">MNKSDYLFLSSKCADEAVEQIIKEMNTIRRRYSRPSIKIPALLTLAVIHLGNGLQLLNKLGKRVNEKGLFIQTVGKEGDLTSLIIEARNAACHINSRNWENKSGGYLAWTSLGPGMKGVEAFGHANATSDDWMFLIGSMGLYLHENLGFAADTLRKHAKCLQQQQTLDLGN</sequence>
<keyword evidence="2" id="KW-1185">Reference proteome</keyword>
<reference evidence="1 2" key="1">
    <citation type="submission" date="2023-09" db="EMBL/GenBank/DDBJ databases">
        <authorList>
            <person name="Rey-Velasco X."/>
        </authorList>
    </citation>
    <scope>NUCLEOTIDE SEQUENCE [LARGE SCALE GENOMIC DNA]</scope>
    <source>
        <strain evidence="1 2">F390</strain>
    </source>
</reference>
<accession>A0ABU2ZF34</accession>
<comment type="caution">
    <text evidence="1">The sequence shown here is derived from an EMBL/GenBank/DDBJ whole genome shotgun (WGS) entry which is preliminary data.</text>
</comment>
<evidence type="ECO:0000313" key="1">
    <source>
        <dbReference type="EMBL" id="MDT0574966.1"/>
    </source>
</evidence>
<proteinExistence type="predicted"/>